<evidence type="ECO:0000313" key="1">
    <source>
        <dbReference type="EMBL" id="CAI9767193.1"/>
    </source>
</evidence>
<evidence type="ECO:0008006" key="3">
    <source>
        <dbReference type="Google" id="ProtNLM"/>
    </source>
</evidence>
<dbReference type="InterPro" id="IPR015157">
    <property type="entry name" value="TMA7"/>
</dbReference>
<accession>A0AAD1ZDZ9</accession>
<dbReference type="EMBL" id="OU503044">
    <property type="protein sequence ID" value="CAI9767193.1"/>
    <property type="molecule type" value="Genomic_DNA"/>
</dbReference>
<sequence length="115" mass="12734">MLREDILFGFFKLLPIHIIVRACQGLAFQDLPPLPLSFLLLPPHLLLEDQLALAVVIPKPSRHGQQHDEIPKSPEADDKAFLQKKKEEEKALKELKAKAQKGALGGAGLKKSGKK</sequence>
<protein>
    <recommendedName>
        <fullName evidence="3">Translation machinery associated TMA7</fullName>
    </recommendedName>
</protein>
<organism evidence="1 2">
    <name type="scientific">Fraxinus pennsylvanica</name>
    <dbReference type="NCBI Taxonomy" id="56036"/>
    <lineage>
        <taxon>Eukaryota</taxon>
        <taxon>Viridiplantae</taxon>
        <taxon>Streptophyta</taxon>
        <taxon>Embryophyta</taxon>
        <taxon>Tracheophyta</taxon>
        <taxon>Spermatophyta</taxon>
        <taxon>Magnoliopsida</taxon>
        <taxon>eudicotyledons</taxon>
        <taxon>Gunneridae</taxon>
        <taxon>Pentapetalae</taxon>
        <taxon>asterids</taxon>
        <taxon>lamiids</taxon>
        <taxon>Lamiales</taxon>
        <taxon>Oleaceae</taxon>
        <taxon>Oleeae</taxon>
        <taxon>Fraxinus</taxon>
    </lineage>
</organism>
<reference evidence="1" key="1">
    <citation type="submission" date="2023-05" db="EMBL/GenBank/DDBJ databases">
        <authorList>
            <person name="Huff M."/>
        </authorList>
    </citation>
    <scope>NUCLEOTIDE SEQUENCE</scope>
</reference>
<gene>
    <name evidence="1" type="ORF">FPE_LOCUS14623</name>
</gene>
<proteinExistence type="predicted"/>
<keyword evidence="2" id="KW-1185">Reference proteome</keyword>
<dbReference type="AlphaFoldDB" id="A0AAD1ZDZ9"/>
<dbReference type="Pfam" id="PF09072">
    <property type="entry name" value="TMA7"/>
    <property type="match status" value="1"/>
</dbReference>
<dbReference type="Proteomes" id="UP000834106">
    <property type="component" value="Chromosome 9"/>
</dbReference>
<evidence type="ECO:0000313" key="2">
    <source>
        <dbReference type="Proteomes" id="UP000834106"/>
    </source>
</evidence>
<name>A0AAD1ZDZ9_9LAMI</name>
<dbReference type="PANTHER" id="PTHR28632">
    <property type="entry name" value="TRANSLATION MACHINERY-ASSOCIATED PROTEIN 7"/>
    <property type="match status" value="1"/>
</dbReference>